<dbReference type="EMBL" id="BMYF01000008">
    <property type="protein sequence ID" value="GHB35779.1"/>
    <property type="molecule type" value="Genomic_DNA"/>
</dbReference>
<evidence type="ECO:0000313" key="3">
    <source>
        <dbReference type="EMBL" id="GHB35779.1"/>
    </source>
</evidence>
<keyword evidence="2" id="KW-0472">Membrane</keyword>
<feature type="coiled-coil region" evidence="1">
    <location>
        <begin position="65"/>
        <end position="115"/>
    </location>
</feature>
<gene>
    <name evidence="3" type="ORF">GCM10008106_16590</name>
</gene>
<proteinExistence type="predicted"/>
<keyword evidence="2" id="KW-1133">Transmembrane helix</keyword>
<accession>A0A8J3CWE1</accession>
<evidence type="ECO:0000256" key="2">
    <source>
        <dbReference type="SAM" id="Phobius"/>
    </source>
</evidence>
<sequence length="121" mass="13834">MKQLNKIMHLLTALLLAVSLVFFLSFNSVKGILGIDELSSGLVVNFLLFISILFLTAWGTSHLNQKSIESELSKKESEKNELKAKLYDLEQGVKLKNIERKLEEKEGERESKAIRPRQNFK</sequence>
<comment type="caution">
    <text evidence="3">The sequence shown here is derived from an EMBL/GenBank/DDBJ whole genome shotgun (WGS) entry which is preliminary data.</text>
</comment>
<name>A0A8J3CWE1_9BACT</name>
<keyword evidence="1" id="KW-0175">Coiled coil</keyword>
<dbReference type="Proteomes" id="UP000642809">
    <property type="component" value="Unassembled WGS sequence"/>
</dbReference>
<dbReference type="AlphaFoldDB" id="A0A8J3CWE1"/>
<keyword evidence="4" id="KW-1185">Reference proteome</keyword>
<reference evidence="3" key="2">
    <citation type="submission" date="2020-09" db="EMBL/GenBank/DDBJ databases">
        <authorList>
            <person name="Sun Q."/>
            <person name="Kim S."/>
        </authorList>
    </citation>
    <scope>NUCLEOTIDE SEQUENCE</scope>
    <source>
        <strain evidence="3">KCTC 23224</strain>
    </source>
</reference>
<evidence type="ECO:0000313" key="4">
    <source>
        <dbReference type="Proteomes" id="UP000642809"/>
    </source>
</evidence>
<keyword evidence="2" id="KW-0812">Transmembrane</keyword>
<reference evidence="3" key="1">
    <citation type="journal article" date="2014" name="Int. J. Syst. Evol. Microbiol.">
        <title>Complete genome sequence of Corynebacterium casei LMG S-19264T (=DSM 44701T), isolated from a smear-ripened cheese.</title>
        <authorList>
            <consortium name="US DOE Joint Genome Institute (JGI-PGF)"/>
            <person name="Walter F."/>
            <person name="Albersmeier A."/>
            <person name="Kalinowski J."/>
            <person name="Ruckert C."/>
        </authorList>
    </citation>
    <scope>NUCLEOTIDE SEQUENCE</scope>
    <source>
        <strain evidence="3">KCTC 23224</strain>
    </source>
</reference>
<feature type="transmembrane region" description="Helical" evidence="2">
    <location>
        <begin position="38"/>
        <end position="58"/>
    </location>
</feature>
<dbReference type="RefSeq" id="WP_189580618.1">
    <property type="nucleotide sequence ID" value="NZ_BMYF01000008.1"/>
</dbReference>
<evidence type="ECO:0000256" key="1">
    <source>
        <dbReference type="SAM" id="Coils"/>
    </source>
</evidence>
<protein>
    <submittedName>
        <fullName evidence="3">Uncharacterized protein</fullName>
    </submittedName>
</protein>
<organism evidence="3 4">
    <name type="scientific">Mongoliitalea lutea</name>
    <dbReference type="NCBI Taxonomy" id="849756"/>
    <lineage>
        <taxon>Bacteria</taxon>
        <taxon>Pseudomonadati</taxon>
        <taxon>Bacteroidota</taxon>
        <taxon>Cytophagia</taxon>
        <taxon>Cytophagales</taxon>
        <taxon>Cyclobacteriaceae</taxon>
        <taxon>Mongoliitalea</taxon>
    </lineage>
</organism>